<dbReference type="EMBL" id="CM001436">
    <property type="protein sequence ID" value="EHQ36951.1"/>
    <property type="molecule type" value="Genomic_DNA"/>
</dbReference>
<evidence type="ECO:0000256" key="1">
    <source>
        <dbReference type="SAM" id="MobiDB-lite"/>
    </source>
</evidence>
<evidence type="ECO:0000256" key="2">
    <source>
        <dbReference type="SAM" id="Phobius"/>
    </source>
</evidence>
<sequence>MKIQPVLLILLLTAALTVTASAEEAVFISTGSAHYGFSSDEEAQIPVKITNTLGKDLPGTLVLKVKDPNTGEYSSSQRKQVTAFSGEETYYVSAGSSGENRDLLIDISFEYGNSPVYSSELNGIGISFASSPDEDNSDSPLNSEPVKGTSGIKAESQEKPSYSPGESSGEIRAEEEYSDSSALKKTLMEEEIEREFRKNAIVRAAYNDTLLNGINSSLYEQNFSKTSFAANPKGENSGCFYSAYINGNEKTVSVSGTVDEGEVKNILEKTNATITLPQDFLKNATLAGIITETEAEGFERADTEVNISLYGSPAVHSELKLTYKKGIYAAEIHAVSEDGTVISVTLEKDDIVPFWVMPILLLIFASANAIAVYVYYSVITEYPGNIHRETPAPDDLSRREPDLLKDAERLFMQGYKKEAVSMAVRALRRNISYKFSSGEEISDRECRDCLLSAGQTGIGESVTRIIKSTEEQRFSETGITEEEFKNLLNEIKSAVAEQKTGITADKRNNKISGPKDD</sequence>
<feature type="transmembrane region" description="Helical" evidence="2">
    <location>
        <begin position="354"/>
        <end position="376"/>
    </location>
</feature>
<reference evidence="3 4" key="1">
    <citation type="submission" date="2011-10" db="EMBL/GenBank/DDBJ databases">
        <title>The Improved High-Quality Draft genome of Methanoplanus limicola DSM 2279.</title>
        <authorList>
            <consortium name="US DOE Joint Genome Institute (JGI-PGF)"/>
            <person name="Lucas S."/>
            <person name="Copeland A."/>
            <person name="Lapidus A."/>
            <person name="Glavina del Rio T."/>
            <person name="Dalin E."/>
            <person name="Tice H."/>
            <person name="Bruce D."/>
            <person name="Goodwin L."/>
            <person name="Pitluck S."/>
            <person name="Peters L."/>
            <person name="Mikhailova N."/>
            <person name="Lu M."/>
            <person name="Kyrpides N."/>
            <person name="Mavromatis K."/>
            <person name="Ivanova N."/>
            <person name="Markowitz V."/>
            <person name="Cheng J.-F."/>
            <person name="Hugenholtz P."/>
            <person name="Woyke T."/>
            <person name="Wu D."/>
            <person name="Wirth R."/>
            <person name="Brambilla E.-M."/>
            <person name="Klenk H.-P."/>
            <person name="Eisen J.A."/>
        </authorList>
    </citation>
    <scope>NUCLEOTIDE SEQUENCE [LARGE SCALE GENOMIC DNA]</scope>
    <source>
        <strain evidence="3 4">DSM 2279</strain>
    </source>
</reference>
<protein>
    <recommendedName>
        <fullName evidence="5">DUF4129 domain-containing protein</fullName>
    </recommendedName>
</protein>
<evidence type="ECO:0008006" key="5">
    <source>
        <dbReference type="Google" id="ProtNLM"/>
    </source>
</evidence>
<accession>H1YY16</accession>
<dbReference type="InParanoid" id="H1YY16"/>
<keyword evidence="2" id="KW-1133">Transmembrane helix</keyword>
<dbReference type="Proteomes" id="UP000005741">
    <property type="component" value="Chromosome"/>
</dbReference>
<name>H1YY16_9EURY</name>
<keyword evidence="2" id="KW-0812">Transmembrane</keyword>
<evidence type="ECO:0000313" key="4">
    <source>
        <dbReference type="Proteomes" id="UP000005741"/>
    </source>
</evidence>
<feature type="region of interest" description="Disordered" evidence="1">
    <location>
        <begin position="128"/>
        <end position="182"/>
    </location>
</feature>
<evidence type="ECO:0000313" key="3">
    <source>
        <dbReference type="EMBL" id="EHQ36951.1"/>
    </source>
</evidence>
<gene>
    <name evidence="3" type="ORF">Metlim_2918</name>
</gene>
<keyword evidence="4" id="KW-1185">Reference proteome</keyword>
<dbReference type="HOGENOM" id="CLU_526421_0_0_2"/>
<dbReference type="OrthoDB" id="384737at2157"/>
<organism evidence="3 4">
    <name type="scientific">Methanoplanus limicola DSM 2279</name>
    <dbReference type="NCBI Taxonomy" id="937775"/>
    <lineage>
        <taxon>Archaea</taxon>
        <taxon>Methanobacteriati</taxon>
        <taxon>Methanobacteriota</taxon>
        <taxon>Stenosarchaea group</taxon>
        <taxon>Methanomicrobia</taxon>
        <taxon>Methanomicrobiales</taxon>
        <taxon>Methanomicrobiaceae</taxon>
        <taxon>Methanoplanus</taxon>
    </lineage>
</organism>
<keyword evidence="2" id="KW-0472">Membrane</keyword>
<dbReference type="STRING" id="937775.Metlim_2918"/>
<dbReference type="RefSeq" id="WP_004079670.1">
    <property type="nucleotide sequence ID" value="NZ_CM001436.1"/>
</dbReference>
<dbReference type="AlphaFoldDB" id="H1YY16"/>
<proteinExistence type="predicted"/>